<proteinExistence type="predicted"/>
<comment type="caution">
    <text evidence="2">The sequence shown here is derived from an EMBL/GenBank/DDBJ whole genome shotgun (WGS) entry which is preliminary data.</text>
</comment>
<evidence type="ECO:0000313" key="3">
    <source>
        <dbReference type="Proteomes" id="UP000238274"/>
    </source>
</evidence>
<gene>
    <name evidence="2" type="ORF">PSHT_16038</name>
</gene>
<feature type="compositionally biased region" description="Basic and acidic residues" evidence="1">
    <location>
        <begin position="8"/>
        <end position="56"/>
    </location>
</feature>
<evidence type="ECO:0000256" key="1">
    <source>
        <dbReference type="SAM" id="MobiDB-lite"/>
    </source>
</evidence>
<evidence type="ECO:0000313" key="2">
    <source>
        <dbReference type="EMBL" id="POV94763.1"/>
    </source>
</evidence>
<dbReference type="Proteomes" id="UP000238274">
    <property type="component" value="Unassembled WGS sequence"/>
</dbReference>
<name>A0A2S4UBS5_9BASI</name>
<dbReference type="VEuPathDB" id="FungiDB:PSHT_16038"/>
<dbReference type="AlphaFoldDB" id="A0A2S4UBS5"/>
<accession>A0A2S4UBS5</accession>
<feature type="region of interest" description="Disordered" evidence="1">
    <location>
        <begin position="1"/>
        <end position="57"/>
    </location>
</feature>
<organism evidence="2 3">
    <name type="scientific">Puccinia striiformis</name>
    <dbReference type="NCBI Taxonomy" id="27350"/>
    <lineage>
        <taxon>Eukaryota</taxon>
        <taxon>Fungi</taxon>
        <taxon>Dikarya</taxon>
        <taxon>Basidiomycota</taxon>
        <taxon>Pucciniomycotina</taxon>
        <taxon>Pucciniomycetes</taxon>
        <taxon>Pucciniales</taxon>
        <taxon>Pucciniaceae</taxon>
        <taxon>Puccinia</taxon>
    </lineage>
</organism>
<sequence length="188" mass="22563">MKKRKKERTREEKERRGRSKEEEELKKKQDEERQQTLDGAVRRREEEAKRKEKENETMWLRGEPIRRSVQEVNHLGTDNRVPILEEEMTCSTIDKVGSRVDSGGDYMMKENNKERRLNAEVDSIQPKKLKKCRDSKISDRFQEFALMQLRILKNMGIYVDEEDIEEFKDLIKEIIEGLFLLEEDVKKM</sequence>
<reference evidence="2 3" key="1">
    <citation type="submission" date="2017-12" db="EMBL/GenBank/DDBJ databases">
        <title>Gene loss provides genomic basis for host adaptation in cereal stripe rust fungi.</title>
        <authorList>
            <person name="Xia C."/>
        </authorList>
    </citation>
    <scope>NUCLEOTIDE SEQUENCE [LARGE SCALE GENOMIC DNA]</scope>
    <source>
        <strain evidence="2 3">93TX-2</strain>
    </source>
</reference>
<reference evidence="3" key="3">
    <citation type="journal article" date="2018" name="Mol. Plant Microbe Interact.">
        <title>Genome sequence resources for the wheat stripe rust pathogen (Puccinia striiformis f. sp. tritici) and the barley stripe rust pathogen (Puccinia striiformis f. sp. hordei).</title>
        <authorList>
            <person name="Xia C."/>
            <person name="Wang M."/>
            <person name="Yin C."/>
            <person name="Cornejo O.E."/>
            <person name="Hulbert S.H."/>
            <person name="Chen X."/>
        </authorList>
    </citation>
    <scope>NUCLEOTIDE SEQUENCE [LARGE SCALE GENOMIC DNA]</scope>
    <source>
        <strain evidence="3">93TX-2</strain>
    </source>
</reference>
<dbReference type="EMBL" id="PKSM01000463">
    <property type="protein sequence ID" value="POV94763.1"/>
    <property type="molecule type" value="Genomic_DNA"/>
</dbReference>
<protein>
    <submittedName>
        <fullName evidence="2">Uncharacterized protein</fullName>
    </submittedName>
</protein>
<reference evidence="3" key="2">
    <citation type="journal article" date="2018" name="BMC Genomics">
        <title>Genomic insights into host adaptation between the wheat stripe rust pathogen (Puccinia striiformis f. sp. tritici) and the barley stripe rust pathogen (Puccinia striiformis f. sp. hordei).</title>
        <authorList>
            <person name="Xia C."/>
            <person name="Wang M."/>
            <person name="Yin C."/>
            <person name="Cornejo O.E."/>
            <person name="Hulbert S.H."/>
            <person name="Chen X."/>
        </authorList>
    </citation>
    <scope>NUCLEOTIDE SEQUENCE [LARGE SCALE GENOMIC DNA]</scope>
    <source>
        <strain evidence="3">93TX-2</strain>
    </source>
</reference>
<keyword evidence="3" id="KW-1185">Reference proteome</keyword>